<feature type="transmembrane region" description="Helical" evidence="1">
    <location>
        <begin position="76"/>
        <end position="96"/>
    </location>
</feature>
<dbReference type="Pfam" id="PF11196">
    <property type="entry name" value="DUF2834"/>
    <property type="match status" value="1"/>
</dbReference>
<keyword evidence="3" id="KW-1185">Reference proteome</keyword>
<organism evidence="2 3">
    <name type="scientific">Vibrio mytili</name>
    <dbReference type="NCBI Taxonomy" id="50718"/>
    <lineage>
        <taxon>Bacteria</taxon>
        <taxon>Pseudomonadati</taxon>
        <taxon>Pseudomonadota</taxon>
        <taxon>Gammaproteobacteria</taxon>
        <taxon>Vibrionales</taxon>
        <taxon>Vibrionaceae</taxon>
        <taxon>Vibrio</taxon>
    </lineage>
</organism>
<dbReference type="InterPro" id="IPR021362">
    <property type="entry name" value="DUF2834"/>
</dbReference>
<gene>
    <name evidence="2" type="ORF">SU60_09045</name>
</gene>
<comment type="caution">
    <text evidence="2">The sequence shown here is derived from an EMBL/GenBank/DDBJ whole genome shotgun (WGS) entry which is preliminary data.</text>
</comment>
<accession>A0A0C3HSK8</accession>
<keyword evidence="1" id="KW-1133">Transmembrane helix</keyword>
<sequence>MVRFYLVLSVLGILLPYGAFVPWLAANGVDIGLLFSEAAANPISIFAWLDVLVAAIALLGFIVVDGQRYKVKYRYFAVLGTLLVGVSFGLPLYLYFKEKQSFKPQP</sequence>
<evidence type="ECO:0000256" key="1">
    <source>
        <dbReference type="SAM" id="Phobius"/>
    </source>
</evidence>
<evidence type="ECO:0000313" key="2">
    <source>
        <dbReference type="EMBL" id="KIN11166.1"/>
    </source>
</evidence>
<keyword evidence="1" id="KW-0812">Transmembrane</keyword>
<proteinExistence type="predicted"/>
<dbReference type="RefSeq" id="WP_041155244.1">
    <property type="nucleotide sequence ID" value="NZ_CBCRVP010000040.1"/>
</dbReference>
<dbReference type="OrthoDB" id="2619901at2"/>
<name>A0A0C3HSK8_9VIBR</name>
<dbReference type="Proteomes" id="UP000031977">
    <property type="component" value="Unassembled WGS sequence"/>
</dbReference>
<dbReference type="AlphaFoldDB" id="A0A0C3HSK8"/>
<dbReference type="EMBL" id="JXOK01000032">
    <property type="protein sequence ID" value="KIN11166.1"/>
    <property type="molecule type" value="Genomic_DNA"/>
</dbReference>
<feature type="transmembrane region" description="Helical" evidence="1">
    <location>
        <begin position="43"/>
        <end position="64"/>
    </location>
</feature>
<reference evidence="2 3" key="1">
    <citation type="submission" date="2015-01" db="EMBL/GenBank/DDBJ databases">
        <title>Draft genome of Vibrio mytili type strain CAIM 528.</title>
        <authorList>
            <person name="Gonzalez-Castillo A."/>
            <person name="Gomez-Gil B."/>
            <person name="Enciso-Ibarra J."/>
        </authorList>
    </citation>
    <scope>NUCLEOTIDE SEQUENCE [LARGE SCALE GENOMIC DNA]</scope>
    <source>
        <strain evidence="2 3">CAIM 528</strain>
    </source>
</reference>
<evidence type="ECO:0008006" key="4">
    <source>
        <dbReference type="Google" id="ProtNLM"/>
    </source>
</evidence>
<keyword evidence="1" id="KW-0472">Membrane</keyword>
<protein>
    <recommendedName>
        <fullName evidence="4">DUF2834 domain-containing protein</fullName>
    </recommendedName>
</protein>
<evidence type="ECO:0000313" key="3">
    <source>
        <dbReference type="Proteomes" id="UP000031977"/>
    </source>
</evidence>